<sequence>MFWFMLKMRISSLLKPPLRYNVKYMNRDRASPGYWFVAPYGQMDPEYPTHRYEPYQIGPYIYDGDGILVWAGSHMFDNRNIFDFRAVHSMEGGPHLSLVWQHAWDASDHGYGVILKNNYEIDKKITYEEDRDLGAFDIHEFNVLDDGKTALALAYREHVTYLDYFGHPELYTSLLSGGFTEIDLQKGQVINDWDTYDQIGLDETVQYDANSPPEGQPGWDYVHANSVDRNEAGDYIMSMRFTNTIYFLDGDGRIKWRLGGKNSDFAQDFTFSKQHDAKFLESNGTHHVISIMNNASDEYSNDEDISSALVIEVDTAAMTARVIERYNRPDGGLTRLRGNAQKLPNGNMFVGWSEWGYISEHAPDGEVLYEAHFPAHRFSTYRAYKFEFTGRPSYPPTVVSSVSGTDIMHLITTFYVSWNGATDIASWNFYARDSEKGQATLVGNVTKRDFETMFVARGYLDWVQVEAVGHDGNVLGVSPVQRTSTPDNWESIGFQGDISQLKPDNPAVVSFKLDNDREPASEQTGAGSQPDSTKASTLRIVGAQREVLRVAKETLAAVRRISGIFALVFVVCLVGGSLACIYTCLRRRKTKQRQSYQKVPREEDGPEEEMYAIRSAGPVE</sequence>
<protein>
    <submittedName>
        <fullName evidence="3">Arylsulfotransferase ASST</fullName>
    </submittedName>
</protein>
<dbReference type="PANTHER" id="PTHR35340">
    <property type="entry name" value="PQQ ENZYME REPEAT PROTEIN-RELATED"/>
    <property type="match status" value="1"/>
</dbReference>
<reference evidence="4" key="1">
    <citation type="submission" date="2017-02" db="EMBL/GenBank/DDBJ databases">
        <authorList>
            <person name="Tafer H."/>
            <person name="Lopandic K."/>
        </authorList>
    </citation>
    <scope>NUCLEOTIDE SEQUENCE [LARGE SCALE GENOMIC DNA]</scope>
    <source>
        <strain evidence="4">CBS 366.77</strain>
    </source>
</reference>
<keyword evidence="2" id="KW-1133">Transmembrane helix</keyword>
<dbReference type="STRING" id="2070753.A0A3A2ZP21"/>
<keyword evidence="2" id="KW-0812">Transmembrane</keyword>
<dbReference type="OrthoDB" id="5427350at2759"/>
<keyword evidence="4" id="KW-1185">Reference proteome</keyword>
<feature type="region of interest" description="Disordered" evidence="1">
    <location>
        <begin position="593"/>
        <end position="620"/>
    </location>
</feature>
<gene>
    <name evidence="3" type="ORF">PHISCL_03648</name>
</gene>
<evidence type="ECO:0000313" key="3">
    <source>
        <dbReference type="EMBL" id="RJE23993.1"/>
    </source>
</evidence>
<feature type="transmembrane region" description="Helical" evidence="2">
    <location>
        <begin position="564"/>
        <end position="585"/>
    </location>
</feature>
<proteinExistence type="predicted"/>
<dbReference type="PANTHER" id="PTHR35340:SF8">
    <property type="entry name" value="ASST-DOMAIN-CONTAINING PROTEIN"/>
    <property type="match status" value="1"/>
</dbReference>
<dbReference type="Proteomes" id="UP000266188">
    <property type="component" value="Unassembled WGS sequence"/>
</dbReference>
<dbReference type="InterPro" id="IPR053143">
    <property type="entry name" value="Arylsulfate_ST"/>
</dbReference>
<accession>A0A3A2ZP21</accession>
<dbReference type="InterPro" id="IPR039535">
    <property type="entry name" value="ASST-like"/>
</dbReference>
<feature type="region of interest" description="Disordered" evidence="1">
    <location>
        <begin position="516"/>
        <end position="535"/>
    </location>
</feature>
<evidence type="ECO:0000256" key="1">
    <source>
        <dbReference type="SAM" id="MobiDB-lite"/>
    </source>
</evidence>
<keyword evidence="2" id="KW-0472">Membrane</keyword>
<evidence type="ECO:0000256" key="2">
    <source>
        <dbReference type="SAM" id="Phobius"/>
    </source>
</evidence>
<evidence type="ECO:0000313" key="4">
    <source>
        <dbReference type="Proteomes" id="UP000266188"/>
    </source>
</evidence>
<dbReference type="EMBL" id="MVGC01000097">
    <property type="protein sequence ID" value="RJE23993.1"/>
    <property type="molecule type" value="Genomic_DNA"/>
</dbReference>
<keyword evidence="3" id="KW-0808">Transferase</keyword>
<organism evidence="3 4">
    <name type="scientific">Aspergillus sclerotialis</name>
    <dbReference type="NCBI Taxonomy" id="2070753"/>
    <lineage>
        <taxon>Eukaryota</taxon>
        <taxon>Fungi</taxon>
        <taxon>Dikarya</taxon>
        <taxon>Ascomycota</taxon>
        <taxon>Pezizomycotina</taxon>
        <taxon>Eurotiomycetes</taxon>
        <taxon>Eurotiomycetidae</taxon>
        <taxon>Eurotiales</taxon>
        <taxon>Aspergillaceae</taxon>
        <taxon>Aspergillus</taxon>
        <taxon>Aspergillus subgen. Polypaecilum</taxon>
    </lineage>
</organism>
<dbReference type="Pfam" id="PF14269">
    <property type="entry name" value="Arylsulfotran_2"/>
    <property type="match status" value="1"/>
</dbReference>
<feature type="compositionally biased region" description="Polar residues" evidence="1">
    <location>
        <begin position="521"/>
        <end position="535"/>
    </location>
</feature>
<dbReference type="GO" id="GO:0016740">
    <property type="term" value="F:transferase activity"/>
    <property type="evidence" value="ECO:0007669"/>
    <property type="project" value="UniProtKB-KW"/>
</dbReference>
<name>A0A3A2ZP21_9EURO</name>
<comment type="caution">
    <text evidence="3">The sequence shown here is derived from an EMBL/GenBank/DDBJ whole genome shotgun (WGS) entry which is preliminary data.</text>
</comment>
<dbReference type="AlphaFoldDB" id="A0A3A2ZP21"/>